<organism evidence="3">
    <name type="scientific">Lepeophtheirus salmonis</name>
    <name type="common">Salmon louse</name>
    <name type="synonym">Caligus salmonis</name>
    <dbReference type="NCBI Taxonomy" id="72036"/>
    <lineage>
        <taxon>Eukaryota</taxon>
        <taxon>Metazoa</taxon>
        <taxon>Ecdysozoa</taxon>
        <taxon>Arthropoda</taxon>
        <taxon>Crustacea</taxon>
        <taxon>Multicrustacea</taxon>
        <taxon>Hexanauplia</taxon>
        <taxon>Copepoda</taxon>
        <taxon>Siphonostomatoida</taxon>
        <taxon>Caligidae</taxon>
        <taxon>Lepeophtheirus</taxon>
    </lineage>
</organism>
<dbReference type="SMART" id="SM00409">
    <property type="entry name" value="IG"/>
    <property type="match status" value="2"/>
</dbReference>
<dbReference type="InterPro" id="IPR003599">
    <property type="entry name" value="Ig_sub"/>
</dbReference>
<sequence>SDGTLGMRDHLRHNHHAHHRYNYHRSPSAMRHRREESSGSIFGSHNGTVVRAHIGSTATLSCIVKEKSQYGMITWARLEDEYRPYSVLTVGDSTYVDDKRILVAKPLQQNKRKDWALQIKKVTTEDAGRYECQATTHPPQSIVIQLKVVEAFAMILGSKEKILKSGSNLKIHCILKRATEKPLYIFWFHDDKMIAFNADHGVEVINENDSSTLYLRRPAVKADSGNYTCHPYNIRPASVLVHIIDEPQPSGRDSAPLKPSKGKPEKGSMRPPPSAAVLSSGIVHRPLYEFIFWMLLLYFL</sequence>
<feature type="non-terminal residue" evidence="3">
    <location>
        <position position="1"/>
    </location>
</feature>
<dbReference type="InterPro" id="IPR003598">
    <property type="entry name" value="Ig_sub2"/>
</dbReference>
<dbReference type="InterPro" id="IPR007110">
    <property type="entry name" value="Ig-like_dom"/>
</dbReference>
<dbReference type="SMART" id="SM00406">
    <property type="entry name" value="IGv"/>
    <property type="match status" value="1"/>
</dbReference>
<proteinExistence type="predicted"/>
<feature type="domain" description="Ig-like" evidence="2">
    <location>
        <begin position="27"/>
        <end position="135"/>
    </location>
</feature>
<dbReference type="AlphaFoldDB" id="A0A0K2V2U2"/>
<feature type="compositionally biased region" description="Basic residues" evidence="1">
    <location>
        <begin position="10"/>
        <end position="23"/>
    </location>
</feature>
<dbReference type="GO" id="GO:0032589">
    <property type="term" value="C:neuron projection membrane"/>
    <property type="evidence" value="ECO:0007669"/>
    <property type="project" value="TreeGrafter"/>
</dbReference>
<dbReference type="Gene3D" id="2.60.40.10">
    <property type="entry name" value="Immunoglobulins"/>
    <property type="match status" value="2"/>
</dbReference>
<dbReference type="InterPro" id="IPR037448">
    <property type="entry name" value="Zig-8"/>
</dbReference>
<evidence type="ECO:0000256" key="1">
    <source>
        <dbReference type="SAM" id="MobiDB-lite"/>
    </source>
</evidence>
<evidence type="ECO:0000259" key="2">
    <source>
        <dbReference type="PROSITE" id="PS50835"/>
    </source>
</evidence>
<dbReference type="PANTHER" id="PTHR23279:SF37">
    <property type="entry name" value="DEFECTIVE PROBOSCIS EXTENSION RESPONSE 13, ISOFORM B"/>
    <property type="match status" value="1"/>
</dbReference>
<dbReference type="PROSITE" id="PS50835">
    <property type="entry name" value="IG_LIKE"/>
    <property type="match status" value="2"/>
</dbReference>
<dbReference type="EMBL" id="HACA01027274">
    <property type="protein sequence ID" value="CDW44635.1"/>
    <property type="molecule type" value="Transcribed_RNA"/>
</dbReference>
<dbReference type="SUPFAM" id="SSF48726">
    <property type="entry name" value="Immunoglobulin"/>
    <property type="match status" value="2"/>
</dbReference>
<feature type="region of interest" description="Disordered" evidence="1">
    <location>
        <begin position="247"/>
        <end position="273"/>
    </location>
</feature>
<name>A0A0K2V2U2_LEPSM</name>
<dbReference type="PANTHER" id="PTHR23279">
    <property type="entry name" value="DEFECTIVE PROBOSCIS EXTENSION RESPONSE DPR -RELATED"/>
    <property type="match status" value="1"/>
</dbReference>
<protein>
    <submittedName>
        <fullName evidence="3">Hemicentin2like [Bombus terrestris]</fullName>
    </submittedName>
</protein>
<dbReference type="GO" id="GO:0050808">
    <property type="term" value="P:synapse organization"/>
    <property type="evidence" value="ECO:0007669"/>
    <property type="project" value="TreeGrafter"/>
</dbReference>
<feature type="region of interest" description="Disordered" evidence="1">
    <location>
        <begin position="1"/>
        <end position="42"/>
    </location>
</feature>
<feature type="domain" description="Ig-like" evidence="2">
    <location>
        <begin position="139"/>
        <end position="229"/>
    </location>
</feature>
<dbReference type="Pfam" id="PF07686">
    <property type="entry name" value="V-set"/>
    <property type="match status" value="1"/>
</dbReference>
<dbReference type="SMART" id="SM00408">
    <property type="entry name" value="IGc2"/>
    <property type="match status" value="2"/>
</dbReference>
<dbReference type="InterPro" id="IPR013783">
    <property type="entry name" value="Ig-like_fold"/>
</dbReference>
<evidence type="ECO:0000313" key="3">
    <source>
        <dbReference type="EMBL" id="CDW44635.1"/>
    </source>
</evidence>
<dbReference type="Pfam" id="PF13927">
    <property type="entry name" value="Ig_3"/>
    <property type="match status" value="1"/>
</dbReference>
<dbReference type="InterPro" id="IPR036179">
    <property type="entry name" value="Ig-like_dom_sf"/>
</dbReference>
<dbReference type="OrthoDB" id="190835at2759"/>
<accession>A0A0K2V2U2</accession>
<dbReference type="InterPro" id="IPR013106">
    <property type="entry name" value="Ig_V-set"/>
</dbReference>
<reference evidence="3" key="1">
    <citation type="submission" date="2014-05" db="EMBL/GenBank/DDBJ databases">
        <authorList>
            <person name="Chronopoulou M."/>
        </authorList>
    </citation>
    <scope>NUCLEOTIDE SEQUENCE</scope>
    <source>
        <tissue evidence="3">Whole organism</tissue>
    </source>
</reference>